<keyword evidence="1" id="KW-0812">Transmembrane</keyword>
<accession>A0A0W0VHI5</accession>
<sequence length="146" mass="16102">MLDEKEVAEIIESDKKKKKVSWNDKKEEGKMDMDSLTFGTSATPSKAKVDKAITQLIKEGYSEVEAASLMGKPITPSGELILNNPTFYESKENIKGRLALRKEKQLSLEKEVQTNRYTFFSMSNIGLGVAVLTAAAVIGVAVSRNK</sequence>
<comment type="caution">
    <text evidence="2">The sequence shown here is derived from an EMBL/GenBank/DDBJ whole genome shotgun (WGS) entry which is preliminary data.</text>
</comment>
<keyword evidence="1" id="KW-1133">Transmembrane helix</keyword>
<protein>
    <submittedName>
        <fullName evidence="2">Uncharacterized protein</fullName>
    </submittedName>
</protein>
<gene>
    <name evidence="2" type="ORF">Llan_2069</name>
</gene>
<keyword evidence="3" id="KW-1185">Reference proteome</keyword>
<dbReference type="eggNOG" id="ENOG5031ED1">
    <property type="taxonomic scope" value="Bacteria"/>
</dbReference>
<evidence type="ECO:0000256" key="1">
    <source>
        <dbReference type="SAM" id="Phobius"/>
    </source>
</evidence>
<dbReference type="AlphaFoldDB" id="A0A0W0VHI5"/>
<dbReference type="EMBL" id="LNYI01000049">
    <property type="protein sequence ID" value="KTD19607.1"/>
    <property type="molecule type" value="Genomic_DNA"/>
</dbReference>
<dbReference type="RefSeq" id="WP_028373654.1">
    <property type="nucleotide sequence ID" value="NZ_CAAAJD010000021.1"/>
</dbReference>
<dbReference type="PATRIC" id="fig|45067.4.peg.2171"/>
<organism evidence="2 3">
    <name type="scientific">Legionella lansingensis</name>
    <dbReference type="NCBI Taxonomy" id="45067"/>
    <lineage>
        <taxon>Bacteria</taxon>
        <taxon>Pseudomonadati</taxon>
        <taxon>Pseudomonadota</taxon>
        <taxon>Gammaproteobacteria</taxon>
        <taxon>Legionellales</taxon>
        <taxon>Legionellaceae</taxon>
        <taxon>Legionella</taxon>
    </lineage>
</organism>
<keyword evidence="1" id="KW-0472">Membrane</keyword>
<evidence type="ECO:0000313" key="3">
    <source>
        <dbReference type="Proteomes" id="UP000054869"/>
    </source>
</evidence>
<dbReference type="Proteomes" id="UP000054869">
    <property type="component" value="Unassembled WGS sequence"/>
</dbReference>
<reference evidence="2 3" key="1">
    <citation type="submission" date="2015-11" db="EMBL/GenBank/DDBJ databases">
        <title>Genomic analysis of 38 Legionella species identifies large and diverse effector repertoires.</title>
        <authorList>
            <person name="Burstein D."/>
            <person name="Amaro F."/>
            <person name="Zusman T."/>
            <person name="Lifshitz Z."/>
            <person name="Cohen O."/>
            <person name="Gilbert J.A."/>
            <person name="Pupko T."/>
            <person name="Shuman H.A."/>
            <person name="Segal G."/>
        </authorList>
    </citation>
    <scope>NUCLEOTIDE SEQUENCE [LARGE SCALE GENOMIC DNA]</scope>
    <source>
        <strain evidence="2 3">ATCC 49751</strain>
    </source>
</reference>
<dbReference type="OrthoDB" id="5653310at2"/>
<evidence type="ECO:0000313" key="2">
    <source>
        <dbReference type="EMBL" id="KTD19607.1"/>
    </source>
</evidence>
<name>A0A0W0VHI5_9GAMM</name>
<feature type="transmembrane region" description="Helical" evidence="1">
    <location>
        <begin position="117"/>
        <end position="142"/>
    </location>
</feature>
<proteinExistence type="predicted"/>